<keyword evidence="1" id="KW-1133">Transmembrane helix</keyword>
<dbReference type="RefSeq" id="WP_184436353.1">
    <property type="nucleotide sequence ID" value="NZ_JACIGI010000025.1"/>
</dbReference>
<keyword evidence="1" id="KW-0812">Transmembrane</keyword>
<dbReference type="Proteomes" id="UP000555728">
    <property type="component" value="Unassembled WGS sequence"/>
</dbReference>
<keyword evidence="1" id="KW-0472">Membrane</keyword>
<evidence type="ECO:0000313" key="3">
    <source>
        <dbReference type="Proteomes" id="UP000555728"/>
    </source>
</evidence>
<evidence type="ECO:0000313" key="2">
    <source>
        <dbReference type="EMBL" id="MBB4287014.1"/>
    </source>
</evidence>
<protein>
    <submittedName>
        <fullName evidence="2">Uncharacterized protein</fullName>
    </submittedName>
</protein>
<proteinExistence type="predicted"/>
<feature type="transmembrane region" description="Helical" evidence="1">
    <location>
        <begin position="6"/>
        <end position="24"/>
    </location>
</feature>
<comment type="caution">
    <text evidence="2">The sequence shown here is derived from an EMBL/GenBank/DDBJ whole genome shotgun (WGS) entry which is preliminary data.</text>
</comment>
<evidence type="ECO:0000256" key="1">
    <source>
        <dbReference type="SAM" id="Phobius"/>
    </source>
</evidence>
<keyword evidence="3" id="KW-1185">Reference proteome</keyword>
<organism evidence="2 3">
    <name type="scientific">Roseospira goensis</name>
    <dbReference type="NCBI Taxonomy" id="391922"/>
    <lineage>
        <taxon>Bacteria</taxon>
        <taxon>Pseudomonadati</taxon>
        <taxon>Pseudomonadota</taxon>
        <taxon>Alphaproteobacteria</taxon>
        <taxon>Rhodospirillales</taxon>
        <taxon>Rhodospirillaceae</taxon>
        <taxon>Roseospira</taxon>
    </lineage>
</organism>
<reference evidence="2 3" key="1">
    <citation type="submission" date="2020-08" db="EMBL/GenBank/DDBJ databases">
        <title>Genome sequencing of Purple Non-Sulfur Bacteria from various extreme environments.</title>
        <authorList>
            <person name="Mayer M."/>
        </authorList>
    </citation>
    <scope>NUCLEOTIDE SEQUENCE [LARGE SCALE GENOMIC DNA]</scope>
    <source>
        <strain evidence="2 3">JA135</strain>
    </source>
</reference>
<sequence length="52" mass="5694">MLTGKEYLFIELGAYALLAVYAIYRHRKLVQEVTGRAPAPAEAPVSDSTKPS</sequence>
<name>A0A7W6S199_9PROT</name>
<dbReference type="EMBL" id="JACIGI010000025">
    <property type="protein sequence ID" value="MBB4287014.1"/>
    <property type="molecule type" value="Genomic_DNA"/>
</dbReference>
<gene>
    <name evidence="2" type="ORF">GGD88_002757</name>
</gene>
<dbReference type="AlphaFoldDB" id="A0A7W6S199"/>
<accession>A0A7W6S199</accession>